<keyword evidence="3" id="KW-0732">Signal</keyword>
<dbReference type="Proteomes" id="UP000588098">
    <property type="component" value="Unassembled WGS sequence"/>
</dbReference>
<evidence type="ECO:0000313" key="5">
    <source>
        <dbReference type="Proteomes" id="UP000588098"/>
    </source>
</evidence>
<evidence type="ECO:0000256" key="3">
    <source>
        <dbReference type="SAM" id="SignalP"/>
    </source>
</evidence>
<evidence type="ECO:0000256" key="1">
    <source>
        <dbReference type="SAM" id="MobiDB-lite"/>
    </source>
</evidence>
<organism evidence="4 5">
    <name type="scientific">Streptomyces zagrosensis</name>
    <dbReference type="NCBI Taxonomy" id="1042984"/>
    <lineage>
        <taxon>Bacteria</taxon>
        <taxon>Bacillati</taxon>
        <taxon>Actinomycetota</taxon>
        <taxon>Actinomycetes</taxon>
        <taxon>Kitasatosporales</taxon>
        <taxon>Streptomycetaceae</taxon>
        <taxon>Streptomyces</taxon>
    </lineage>
</organism>
<keyword evidence="5" id="KW-1185">Reference proteome</keyword>
<evidence type="ECO:0000256" key="2">
    <source>
        <dbReference type="SAM" id="Phobius"/>
    </source>
</evidence>
<dbReference type="RefSeq" id="WP_184577752.1">
    <property type="nucleotide sequence ID" value="NZ_JACHJL010000021.1"/>
</dbReference>
<dbReference type="AlphaFoldDB" id="A0A7W9V1D1"/>
<keyword evidence="2" id="KW-1133">Transmembrane helix</keyword>
<feature type="signal peptide" evidence="3">
    <location>
        <begin position="1"/>
        <end position="22"/>
    </location>
</feature>
<accession>A0A7W9V1D1</accession>
<evidence type="ECO:0000313" key="4">
    <source>
        <dbReference type="EMBL" id="MBB5939153.1"/>
    </source>
</evidence>
<dbReference type="NCBIfam" id="NF041742">
    <property type="entry name" value="WGxxGxxG_fam"/>
    <property type="match status" value="1"/>
</dbReference>
<keyword evidence="2" id="KW-0812">Transmembrane</keyword>
<gene>
    <name evidence="4" type="ORF">FHS42_006245</name>
</gene>
<proteinExistence type="predicted"/>
<keyword evidence="2" id="KW-0472">Membrane</keyword>
<comment type="caution">
    <text evidence="4">The sequence shown here is derived from an EMBL/GenBank/DDBJ whole genome shotgun (WGS) entry which is preliminary data.</text>
</comment>
<dbReference type="EMBL" id="JACHJL010000021">
    <property type="protein sequence ID" value="MBB5939153.1"/>
    <property type="molecule type" value="Genomic_DNA"/>
</dbReference>
<feature type="transmembrane region" description="Helical" evidence="2">
    <location>
        <begin position="52"/>
        <end position="69"/>
    </location>
</feature>
<name>A0A7W9V1D1_9ACTN</name>
<protein>
    <submittedName>
        <fullName evidence="4">MYXO-CTERM domain-containing protein</fullName>
    </submittedName>
</protein>
<feature type="chain" id="PRO_5030607513" evidence="3">
    <location>
        <begin position="23"/>
        <end position="91"/>
    </location>
</feature>
<reference evidence="4 5" key="1">
    <citation type="submission" date="2020-08" db="EMBL/GenBank/DDBJ databases">
        <title>Genomic Encyclopedia of Type Strains, Phase III (KMG-III): the genomes of soil and plant-associated and newly described type strains.</title>
        <authorList>
            <person name="Whitman W."/>
        </authorList>
    </citation>
    <scope>NUCLEOTIDE SEQUENCE [LARGE SCALE GENOMIC DNA]</scope>
    <source>
        <strain evidence="4 5">CECT 8305</strain>
    </source>
</reference>
<feature type="region of interest" description="Disordered" evidence="1">
    <location>
        <begin position="70"/>
        <end position="91"/>
    </location>
</feature>
<sequence>MRKAVATLAISAAFFVAPTASAVAEPVQPTTVVAEEKAHTQNSASKDDDSNGGWGLWGLLGLLGLAGLIPRKRSHPTDDTGRGDAYNTRRP</sequence>